<dbReference type="Gene3D" id="1.20.1330.10">
    <property type="entry name" value="f41 fragment of flagellin, N-terminal domain"/>
    <property type="match status" value="1"/>
</dbReference>
<evidence type="ECO:0000313" key="2">
    <source>
        <dbReference type="EMBL" id="GFM32688.1"/>
    </source>
</evidence>
<feature type="domain" description="Flagellin N-terminal" evidence="1">
    <location>
        <begin position="49"/>
        <end position="144"/>
    </location>
</feature>
<dbReference type="RefSeq" id="WP_174404375.1">
    <property type="nucleotide sequence ID" value="NZ_BLVO01000012.1"/>
</dbReference>
<dbReference type="GO" id="GO:0005198">
    <property type="term" value="F:structural molecule activity"/>
    <property type="evidence" value="ECO:0007669"/>
    <property type="project" value="InterPro"/>
</dbReference>
<dbReference type="Proteomes" id="UP000503840">
    <property type="component" value="Unassembled WGS sequence"/>
</dbReference>
<dbReference type="InterPro" id="IPR001029">
    <property type="entry name" value="Flagellin_N"/>
</dbReference>
<gene>
    <name evidence="2" type="ORF">DSM101010T_10530</name>
</gene>
<comment type="caution">
    <text evidence="2">The sequence shown here is derived from an EMBL/GenBank/DDBJ whole genome shotgun (WGS) entry which is preliminary data.</text>
</comment>
<protein>
    <recommendedName>
        <fullName evidence="1">Flagellin N-terminal domain-containing protein</fullName>
    </recommendedName>
</protein>
<dbReference type="AlphaFoldDB" id="A0A7J0BGM0"/>
<dbReference type="EMBL" id="BLVO01000012">
    <property type="protein sequence ID" value="GFM32688.1"/>
    <property type="molecule type" value="Genomic_DNA"/>
</dbReference>
<sequence length="293" mass="30419">MAVDTNQLIVSLSMQLLQQDLLTNTLFSGGQVGRDLRSMLLQESAALRLTDPSSAALTGRIRSDAGMLRQASKNVSEAASITLQSESGVETLRQSLDRMKEIADGVADGTISTSAGQAEYNDLVTKIDGIISSTSYNGMNLFDSAGWASDERIAQSGTSGVPGTTGKLSIQAGDSSFNISLQDLSFIADRSFATLSSVNGLTMTGATDLADATAAATTSSRVSSLSSYVSGIESMLEGRASDLASQASGLSAQSSILDAAASTRAKTNESRSIEQLVLDYIVNNVGKIIDSST</sequence>
<accession>A0A7J0BGM0</accession>
<organism evidence="2 3">
    <name type="scientific">Desulfovibrio subterraneus</name>
    <dbReference type="NCBI Taxonomy" id="2718620"/>
    <lineage>
        <taxon>Bacteria</taxon>
        <taxon>Pseudomonadati</taxon>
        <taxon>Thermodesulfobacteriota</taxon>
        <taxon>Desulfovibrionia</taxon>
        <taxon>Desulfovibrionales</taxon>
        <taxon>Desulfovibrionaceae</taxon>
        <taxon>Desulfovibrio</taxon>
    </lineage>
</organism>
<name>A0A7J0BGM0_9BACT</name>
<proteinExistence type="predicted"/>
<evidence type="ECO:0000259" key="1">
    <source>
        <dbReference type="Pfam" id="PF00669"/>
    </source>
</evidence>
<dbReference type="Pfam" id="PF00669">
    <property type="entry name" value="Flagellin_N"/>
    <property type="match status" value="1"/>
</dbReference>
<dbReference type="SUPFAM" id="SSF64518">
    <property type="entry name" value="Phase 1 flagellin"/>
    <property type="match status" value="1"/>
</dbReference>
<keyword evidence="3" id="KW-1185">Reference proteome</keyword>
<evidence type="ECO:0000313" key="3">
    <source>
        <dbReference type="Proteomes" id="UP000503840"/>
    </source>
</evidence>
<reference evidence="2 3" key="1">
    <citation type="submission" date="2020-05" db="EMBL/GenBank/DDBJ databases">
        <title>Draft genome sequence of Desulfovibrio sp. strain HN2T.</title>
        <authorList>
            <person name="Ueno A."/>
            <person name="Tamazawa S."/>
            <person name="Tamamura S."/>
            <person name="Murakami T."/>
            <person name="Kiyama T."/>
            <person name="Inomata H."/>
            <person name="Amano Y."/>
            <person name="Miyakawa K."/>
            <person name="Tamaki H."/>
            <person name="Naganuma T."/>
            <person name="Kaneko K."/>
        </authorList>
    </citation>
    <scope>NUCLEOTIDE SEQUENCE [LARGE SCALE GENOMIC DNA]</scope>
    <source>
        <strain evidence="2 3">HN2</strain>
    </source>
</reference>